<feature type="domain" description="Putative zinc-finger" evidence="15">
    <location>
        <begin position="9"/>
        <end position="38"/>
    </location>
</feature>
<organism evidence="16 17">
    <name type="scientific">Alkalicoccus urumqiensis</name>
    <name type="common">Bacillus urumqiensis</name>
    <dbReference type="NCBI Taxonomy" id="1548213"/>
    <lineage>
        <taxon>Bacteria</taxon>
        <taxon>Bacillati</taxon>
        <taxon>Bacillota</taxon>
        <taxon>Bacilli</taxon>
        <taxon>Bacillales</taxon>
        <taxon>Bacillaceae</taxon>
        <taxon>Alkalicoccus</taxon>
    </lineage>
</organism>
<evidence type="ECO:0000256" key="1">
    <source>
        <dbReference type="ARBA" id="ARBA00004167"/>
    </source>
</evidence>
<evidence type="ECO:0000256" key="11">
    <source>
        <dbReference type="SAM" id="Coils"/>
    </source>
</evidence>
<dbReference type="EMBL" id="PVNS01000004">
    <property type="protein sequence ID" value="PRO66269.1"/>
    <property type="molecule type" value="Genomic_DNA"/>
</dbReference>
<sequence>MAVNEHLCDRVIDYFNNQMTDEEKQAFEEHLHQCEACREELKELRELTGELPFMSEPVEPPEGMKARILENVTESTEEEKTNGTEPRTESAVTDIRPEPKKRRRGVPVWAFGAAAAVLLFSIIGNAVLFTNQQQLLSEQESLEERNEELVFERDLLESDYQALLEESDEDDPRGVSDVLLASNLNAAGQEFQGEGSATIISENGHVDLVISVRNMPDLEGEQAFQAWLIEGEVPVSAGSFTIDENGNGAVTYRLSGEESGPDQIDQIAVTLEPQPNNEQPQGDIILASQ</sequence>
<dbReference type="InterPro" id="IPR041916">
    <property type="entry name" value="Anti_sigma_zinc_sf"/>
</dbReference>
<evidence type="ECO:0000259" key="14">
    <source>
        <dbReference type="Pfam" id="PF10099"/>
    </source>
</evidence>
<dbReference type="AlphaFoldDB" id="A0A2P6MJ08"/>
<evidence type="ECO:0000313" key="16">
    <source>
        <dbReference type="EMBL" id="PRO66269.1"/>
    </source>
</evidence>
<reference evidence="16 17" key="1">
    <citation type="submission" date="2018-03" db="EMBL/GenBank/DDBJ databases">
        <title>Bacillus urumqiensis sp. nov., a moderately haloalkaliphilic bacterium isolated from a salt lake.</title>
        <authorList>
            <person name="Zhao B."/>
            <person name="Liao Z."/>
        </authorList>
    </citation>
    <scope>NUCLEOTIDE SEQUENCE [LARGE SCALE GENOMIC DNA]</scope>
    <source>
        <strain evidence="16 17">BZ-SZ-XJ18</strain>
    </source>
</reference>
<comment type="similarity">
    <text evidence="7">Belongs to the zinc-associated anti-sigma factor (ZAS) superfamily. Anti-sigma-W factor family.</text>
</comment>
<evidence type="ECO:0000259" key="15">
    <source>
        <dbReference type="Pfam" id="PF13490"/>
    </source>
</evidence>
<evidence type="ECO:0000256" key="13">
    <source>
        <dbReference type="SAM" id="Phobius"/>
    </source>
</evidence>
<accession>A0A2P6MJ08</accession>
<keyword evidence="3" id="KW-1003">Cell membrane</keyword>
<protein>
    <recommendedName>
        <fullName evidence="8">Anti-sigma-W factor RsiW</fullName>
    </recommendedName>
    <alternativeName>
        <fullName evidence="10">Regulator of SigK</fullName>
    </alternativeName>
    <alternativeName>
        <fullName evidence="9">Sigma-K anti-sigma factor RskA</fullName>
    </alternativeName>
</protein>
<feature type="region of interest" description="Disordered" evidence="12">
    <location>
        <begin position="73"/>
        <end position="99"/>
    </location>
</feature>
<gene>
    <name evidence="16" type="ORF">C6I21_05560</name>
</gene>
<comment type="subcellular location">
    <subcellularLocation>
        <location evidence="2">Cell membrane</location>
    </subcellularLocation>
    <subcellularLocation>
        <location evidence="1">Membrane</location>
        <topology evidence="1">Single-pass membrane protein</topology>
    </subcellularLocation>
</comment>
<evidence type="ECO:0000256" key="10">
    <source>
        <dbReference type="ARBA" id="ARBA00030803"/>
    </source>
</evidence>
<feature type="transmembrane region" description="Helical" evidence="13">
    <location>
        <begin position="106"/>
        <end position="129"/>
    </location>
</feature>
<evidence type="ECO:0000256" key="4">
    <source>
        <dbReference type="ARBA" id="ARBA00022692"/>
    </source>
</evidence>
<evidence type="ECO:0000256" key="12">
    <source>
        <dbReference type="SAM" id="MobiDB-lite"/>
    </source>
</evidence>
<evidence type="ECO:0000256" key="8">
    <source>
        <dbReference type="ARBA" id="ARBA00024438"/>
    </source>
</evidence>
<dbReference type="GO" id="GO:0006417">
    <property type="term" value="P:regulation of translation"/>
    <property type="evidence" value="ECO:0007669"/>
    <property type="project" value="TreeGrafter"/>
</dbReference>
<evidence type="ECO:0000256" key="7">
    <source>
        <dbReference type="ARBA" id="ARBA00024353"/>
    </source>
</evidence>
<keyword evidence="5 13" id="KW-1133">Transmembrane helix</keyword>
<evidence type="ECO:0000313" key="17">
    <source>
        <dbReference type="Proteomes" id="UP000243650"/>
    </source>
</evidence>
<evidence type="ECO:0000256" key="5">
    <source>
        <dbReference type="ARBA" id="ARBA00022989"/>
    </source>
</evidence>
<feature type="coiled-coil region" evidence="11">
    <location>
        <begin position="132"/>
        <end position="166"/>
    </location>
</feature>
<dbReference type="Proteomes" id="UP000243650">
    <property type="component" value="Unassembled WGS sequence"/>
</dbReference>
<dbReference type="Pfam" id="PF10099">
    <property type="entry name" value="RskA_C"/>
    <property type="match status" value="1"/>
</dbReference>
<dbReference type="InterPro" id="IPR051474">
    <property type="entry name" value="Anti-sigma-K/W_factor"/>
</dbReference>
<dbReference type="GO" id="GO:0005886">
    <property type="term" value="C:plasma membrane"/>
    <property type="evidence" value="ECO:0007669"/>
    <property type="project" value="UniProtKB-SubCell"/>
</dbReference>
<name>A0A2P6MJ08_ALKUR</name>
<dbReference type="GO" id="GO:0016989">
    <property type="term" value="F:sigma factor antagonist activity"/>
    <property type="evidence" value="ECO:0007669"/>
    <property type="project" value="TreeGrafter"/>
</dbReference>
<dbReference type="Gene3D" id="1.10.10.1320">
    <property type="entry name" value="Anti-sigma factor, zinc-finger domain"/>
    <property type="match status" value="1"/>
</dbReference>
<evidence type="ECO:0000256" key="2">
    <source>
        <dbReference type="ARBA" id="ARBA00004236"/>
    </source>
</evidence>
<comment type="caution">
    <text evidence="16">The sequence shown here is derived from an EMBL/GenBank/DDBJ whole genome shotgun (WGS) entry which is preliminary data.</text>
</comment>
<keyword evidence="6 13" id="KW-0472">Membrane</keyword>
<evidence type="ECO:0000256" key="3">
    <source>
        <dbReference type="ARBA" id="ARBA00022475"/>
    </source>
</evidence>
<dbReference type="InterPro" id="IPR018764">
    <property type="entry name" value="RskA_C"/>
</dbReference>
<keyword evidence="11" id="KW-0175">Coiled coil</keyword>
<feature type="domain" description="Anti-sigma K factor RskA C-terminal" evidence="14">
    <location>
        <begin position="111"/>
        <end position="283"/>
    </location>
</feature>
<evidence type="ECO:0000256" key="9">
    <source>
        <dbReference type="ARBA" id="ARBA00029829"/>
    </source>
</evidence>
<evidence type="ECO:0000256" key="6">
    <source>
        <dbReference type="ARBA" id="ARBA00023136"/>
    </source>
</evidence>
<keyword evidence="4 13" id="KW-0812">Transmembrane</keyword>
<feature type="compositionally biased region" description="Basic and acidic residues" evidence="12">
    <location>
        <begin position="78"/>
        <end position="88"/>
    </location>
</feature>
<proteinExistence type="inferred from homology"/>
<dbReference type="PANTHER" id="PTHR37461">
    <property type="entry name" value="ANTI-SIGMA-K FACTOR RSKA"/>
    <property type="match status" value="1"/>
</dbReference>
<keyword evidence="17" id="KW-1185">Reference proteome</keyword>
<dbReference type="InterPro" id="IPR027383">
    <property type="entry name" value="Znf_put"/>
</dbReference>
<dbReference type="PANTHER" id="PTHR37461:SF1">
    <property type="entry name" value="ANTI-SIGMA-K FACTOR RSKA"/>
    <property type="match status" value="1"/>
</dbReference>
<dbReference type="Pfam" id="PF13490">
    <property type="entry name" value="zf-HC2"/>
    <property type="match status" value="1"/>
</dbReference>